<reference evidence="2 3" key="1">
    <citation type="submission" date="2018-11" db="EMBL/GenBank/DDBJ databases">
        <authorList>
            <consortium name="Pathogen Informatics"/>
        </authorList>
    </citation>
    <scope>NUCLEOTIDE SEQUENCE [LARGE SCALE GENOMIC DNA]</scope>
</reference>
<dbReference type="AlphaFoldDB" id="A0A3P6STC3"/>
<dbReference type="Proteomes" id="UP000271889">
    <property type="component" value="Unassembled WGS sequence"/>
</dbReference>
<organism evidence="2 3">
    <name type="scientific">Cylicostephanus goldi</name>
    <name type="common">Nematode worm</name>
    <dbReference type="NCBI Taxonomy" id="71465"/>
    <lineage>
        <taxon>Eukaryota</taxon>
        <taxon>Metazoa</taxon>
        <taxon>Ecdysozoa</taxon>
        <taxon>Nematoda</taxon>
        <taxon>Chromadorea</taxon>
        <taxon>Rhabditida</taxon>
        <taxon>Rhabditina</taxon>
        <taxon>Rhabditomorpha</taxon>
        <taxon>Strongyloidea</taxon>
        <taxon>Strongylidae</taxon>
        <taxon>Cylicostephanus</taxon>
    </lineage>
</organism>
<keyword evidence="3" id="KW-1185">Reference proteome</keyword>
<proteinExistence type="predicted"/>
<protein>
    <recommendedName>
        <fullName evidence="1">Cysteine-rich DPF motif domain-containing protein</fullName>
    </recommendedName>
</protein>
<accession>A0A3P6STC3</accession>
<feature type="domain" description="Cysteine-rich DPF motif" evidence="1">
    <location>
        <begin position="1"/>
        <end position="39"/>
    </location>
</feature>
<dbReference type="EMBL" id="UYRV01022202">
    <property type="protein sequence ID" value="VDK71080.1"/>
    <property type="molecule type" value="Genomic_DNA"/>
</dbReference>
<dbReference type="Pfam" id="PF10170">
    <property type="entry name" value="C6_DPF"/>
    <property type="match status" value="1"/>
</dbReference>
<gene>
    <name evidence="2" type="ORF">CGOC_LOCUS6694</name>
</gene>
<evidence type="ECO:0000259" key="1">
    <source>
        <dbReference type="Pfam" id="PF10170"/>
    </source>
</evidence>
<dbReference type="InterPro" id="IPR018785">
    <property type="entry name" value="CDPF1_dom"/>
</dbReference>
<name>A0A3P6STC3_CYLGO</name>
<evidence type="ECO:0000313" key="2">
    <source>
        <dbReference type="EMBL" id="VDK71080.1"/>
    </source>
</evidence>
<sequence>MRDPFVPPRRVKGRKAVLADFLVLGSSCSICNQSVCLDKRVLWRVVLHDMHHSRTTQVSGNAASSEKMLITNAYFLESFCRWWQRRSLLHLIKLSEP</sequence>
<dbReference type="OrthoDB" id="191995at2759"/>
<evidence type="ECO:0000313" key="3">
    <source>
        <dbReference type="Proteomes" id="UP000271889"/>
    </source>
</evidence>